<dbReference type="AlphaFoldDB" id="A0A0G3I1E3"/>
<protein>
    <recommendedName>
        <fullName evidence="4">Outer membrane protein beta-barrel domain-containing protein</fullName>
    </recommendedName>
</protein>
<proteinExistence type="predicted"/>
<evidence type="ECO:0000313" key="3">
    <source>
        <dbReference type="Proteomes" id="UP000035503"/>
    </source>
</evidence>
<evidence type="ECO:0000313" key="2">
    <source>
        <dbReference type="EMBL" id="AKK19691.1"/>
    </source>
</evidence>
<keyword evidence="1" id="KW-0732">Signal</keyword>
<dbReference type="Proteomes" id="UP000035503">
    <property type="component" value="Chromosome"/>
</dbReference>
<organism evidence="2 3">
    <name type="scientific">Candidatus Liberibacter africanus PTSAPSY</name>
    <dbReference type="NCBI Taxonomy" id="1277257"/>
    <lineage>
        <taxon>Bacteria</taxon>
        <taxon>Pseudomonadati</taxon>
        <taxon>Pseudomonadota</taxon>
        <taxon>Alphaproteobacteria</taxon>
        <taxon>Hyphomicrobiales</taxon>
        <taxon>Rhizobiaceae</taxon>
        <taxon>Liberibacter</taxon>
    </lineage>
</organism>
<feature type="signal peptide" evidence="1">
    <location>
        <begin position="1"/>
        <end position="32"/>
    </location>
</feature>
<dbReference type="KEGG" id="lau:G293_00135"/>
<dbReference type="EMBL" id="CP004021">
    <property type="protein sequence ID" value="AKK19691.1"/>
    <property type="molecule type" value="Genomic_DNA"/>
</dbReference>
<accession>A0A0G3I1E3</accession>
<gene>
    <name evidence="2" type="ORF">G293_00135</name>
</gene>
<name>A0A0G3I1E3_LIBAF</name>
<feature type="chain" id="PRO_5005184530" description="Outer membrane protein beta-barrel domain-containing protein" evidence="1">
    <location>
        <begin position="33"/>
        <end position="214"/>
    </location>
</feature>
<reference evidence="2 3" key="1">
    <citation type="journal article" date="2015" name="Genome Announc.">
        <title>Complete Genome Sequence of 'Candidatus Liberibacter africanus,' a Bacterium Associated with Citrus Huanglongbing.</title>
        <authorList>
            <person name="Lin H."/>
            <person name="Pietersen G."/>
            <person name="Han C."/>
            <person name="Read D.A."/>
            <person name="Lou B."/>
            <person name="Gupta G."/>
            <person name="Civerolo E.L."/>
        </authorList>
    </citation>
    <scope>NUCLEOTIDE SEQUENCE [LARGE SCALE GENOMIC DNA]</scope>
    <source>
        <strain evidence="2 3">PTSAPSY</strain>
    </source>
</reference>
<dbReference type="PATRIC" id="fig|1277257.4.peg.29"/>
<evidence type="ECO:0000256" key="1">
    <source>
        <dbReference type="SAM" id="SignalP"/>
    </source>
</evidence>
<evidence type="ECO:0008006" key="4">
    <source>
        <dbReference type="Google" id="ProtNLM"/>
    </source>
</evidence>
<sequence>MGFVSKKFVSSPINTLLCSGLFLGFMSSTVMADNYYYPGPSRAEFSNSNFSRFQGLYIGSDFVKNDSNASFNFRNLVMRNISVGYDGQDGSLVYGLSSNLEGNFLNKDTDLNNLSATFLLRTGFTFDNSNSTIFQNTLVYGFGGFRVKDISNVKNIRGFIPRPTSDTVLGVGIEKKIASMFSVRAEYSFSSPYNQLQYSSWKNVGVSTGVVVRF</sequence>
<dbReference type="InterPro" id="IPR011250">
    <property type="entry name" value="OMP/PagP_B-barrel"/>
</dbReference>
<dbReference type="SUPFAM" id="SSF56925">
    <property type="entry name" value="OMPA-like"/>
    <property type="match status" value="1"/>
</dbReference>
<keyword evidence="3" id="KW-1185">Reference proteome</keyword>